<accession>A0A088E3F8</accession>
<dbReference type="AlphaFoldDB" id="A0A088E3F8"/>
<feature type="transmembrane region" description="Helical" evidence="1">
    <location>
        <begin position="45"/>
        <end position="77"/>
    </location>
</feature>
<reference evidence="7 9" key="3">
    <citation type="submission" date="2015-07" db="EMBL/GenBank/DDBJ databases">
        <title>Physiological, transcriptional responses and genome re-sequencing of acid resistant extremely thermoacidophilic Metallosphaera sedula SARC-M1.</title>
        <authorList>
            <person name="Ai C."/>
            <person name="McCarthy S."/>
            <person name="Eckrich V."/>
            <person name="Rudrappa D."/>
            <person name="Qiu G."/>
            <person name="Blum P."/>
        </authorList>
    </citation>
    <scope>NUCLEOTIDE SEQUENCE [LARGE SCALE GENOMIC DNA]</scope>
    <source>
        <strain evidence="7 9">SARC-M1</strain>
    </source>
</reference>
<dbReference type="Proteomes" id="UP000061362">
    <property type="component" value="Chromosome"/>
</dbReference>
<dbReference type="Proteomes" id="UP000056255">
    <property type="component" value="Chromosome"/>
</dbReference>
<sequence length="194" mass="22341">MKWKVWYGLFYASCVVMASYLVPLWSLVISLGLTYKQYRFMIPEILALFLSYLVTSHFNPLIFTYVMRAFTFINVFLSLSEFLDRVSLVGLVGEKGIPLVITLSYIPLFYQLASDVFFYRRARKLGFSVEKLSRPIVVEMVKIAEDLNKAYEIKLHGKFSRRIDLKPSKYDILPITAGVVTICLSLLIPISLVK</sequence>
<evidence type="ECO:0000256" key="1">
    <source>
        <dbReference type="SAM" id="Phobius"/>
    </source>
</evidence>
<evidence type="ECO:0000313" key="2">
    <source>
        <dbReference type="EMBL" id="AIM26342.1"/>
    </source>
</evidence>
<proteinExistence type="predicted"/>
<dbReference type="EMBL" id="CP012175">
    <property type="protein sequence ID" value="AKV80086.1"/>
    <property type="molecule type" value="Genomic_DNA"/>
</dbReference>
<evidence type="ECO:0000313" key="13">
    <source>
        <dbReference type="Proteomes" id="UP000068832"/>
    </source>
</evidence>
<dbReference type="GeneID" id="91754620"/>
<dbReference type="Proteomes" id="UP000062398">
    <property type="component" value="Chromosome"/>
</dbReference>
<dbReference type="EMBL" id="CP012174">
    <property type="protein sequence ID" value="AKV77841.1"/>
    <property type="molecule type" value="Genomic_DNA"/>
</dbReference>
<dbReference type="EMBL" id="CP012176">
    <property type="protein sequence ID" value="AKV82330.1"/>
    <property type="molecule type" value="Genomic_DNA"/>
</dbReference>
<evidence type="ECO:0000313" key="4">
    <source>
        <dbReference type="EMBL" id="AKV75595.1"/>
    </source>
</evidence>
<keyword evidence="1" id="KW-1133">Transmembrane helix</keyword>
<reference evidence="2 8" key="1">
    <citation type="journal article" date="2014" name="J. Bacteriol.">
        <title>Role of an Archaeal PitA Transporter in the Copper and Arsenic Resistance of Metallosphaera sedula, an Extreme Thermoacidophile.</title>
        <authorList>
            <person name="McCarthy S."/>
            <person name="Ai C."/>
            <person name="Wheaton G."/>
            <person name="Tevatia R."/>
            <person name="Eckrich V."/>
            <person name="Kelly R."/>
            <person name="Blum P."/>
        </authorList>
    </citation>
    <scope>NUCLEOTIDE SEQUENCE [LARGE SCALE GENOMIC DNA]</scope>
    <source>
        <strain evidence="2 8">CuR1</strain>
    </source>
</reference>
<keyword evidence="1" id="KW-0472">Membrane</keyword>
<evidence type="ECO:0000313" key="8">
    <source>
        <dbReference type="Proteomes" id="UP000029084"/>
    </source>
</evidence>
<feature type="transmembrane region" description="Helical" evidence="1">
    <location>
        <begin position="6"/>
        <end position="33"/>
    </location>
</feature>
<name>A0A088E3F8_9CREN</name>
<evidence type="ECO:0000313" key="5">
    <source>
        <dbReference type="EMBL" id="AKV77841.1"/>
    </source>
</evidence>
<protein>
    <recommendedName>
        <fullName evidence="14">Cobalt transport protein</fullName>
    </recommendedName>
</protein>
<reference evidence="10 11" key="2">
    <citation type="journal article" date="2015" name="Genome Announc.">
        <title>Complete Genome Sequences of Evolved Arsenate-Resistant Metallosphaera sedula Strains.</title>
        <authorList>
            <person name="Ai C."/>
            <person name="McCarthy S."/>
            <person name="Schackwitz W."/>
            <person name="Martin J."/>
            <person name="Lipzen A."/>
            <person name="Blum P."/>
        </authorList>
    </citation>
    <scope>NUCLEOTIDE SEQUENCE [LARGE SCALE GENOMIC DNA]</scope>
    <source>
        <strain evidence="5 11">ARS120-1</strain>
        <strain evidence="6 10">ARS120-2</strain>
        <strain evidence="3 13">ARS50-1</strain>
        <strain evidence="4 12">ARS50-2</strain>
    </source>
</reference>
<dbReference type="OrthoDB" id="34561at2157"/>
<feature type="transmembrane region" description="Helical" evidence="1">
    <location>
        <begin position="170"/>
        <end position="192"/>
    </location>
</feature>
<evidence type="ECO:0008006" key="14">
    <source>
        <dbReference type="Google" id="ProtNLM"/>
    </source>
</evidence>
<organism evidence="2 8">
    <name type="scientific">Metallosphaera sedula</name>
    <dbReference type="NCBI Taxonomy" id="43687"/>
    <lineage>
        <taxon>Archaea</taxon>
        <taxon>Thermoproteota</taxon>
        <taxon>Thermoprotei</taxon>
        <taxon>Sulfolobales</taxon>
        <taxon>Sulfolobaceae</taxon>
        <taxon>Metallosphaera</taxon>
    </lineage>
</organism>
<feature type="transmembrane region" description="Helical" evidence="1">
    <location>
        <begin position="97"/>
        <end position="118"/>
    </location>
</feature>
<dbReference type="OMA" id="GKYKYKR"/>
<evidence type="ECO:0000313" key="6">
    <source>
        <dbReference type="EMBL" id="AKV80086.1"/>
    </source>
</evidence>
<evidence type="ECO:0000313" key="11">
    <source>
        <dbReference type="Proteomes" id="UP000062398"/>
    </source>
</evidence>
<evidence type="ECO:0000313" key="12">
    <source>
        <dbReference type="Proteomes" id="UP000062475"/>
    </source>
</evidence>
<dbReference type="EMBL" id="CP008822">
    <property type="protein sequence ID" value="AIM26342.1"/>
    <property type="molecule type" value="Genomic_DNA"/>
</dbReference>
<dbReference type="Proteomes" id="UP000068832">
    <property type="component" value="Chromosome"/>
</dbReference>
<evidence type="ECO:0000313" key="7">
    <source>
        <dbReference type="EMBL" id="AKV82330.1"/>
    </source>
</evidence>
<dbReference type="EMBL" id="CP012173">
    <property type="protein sequence ID" value="AKV75595.1"/>
    <property type="molecule type" value="Genomic_DNA"/>
</dbReference>
<gene>
    <name evidence="2" type="ORF">HA72_0178</name>
    <name evidence="3" type="ORF">MsedA_0189</name>
    <name evidence="4" type="ORF">MsedB_0189</name>
    <name evidence="5" type="ORF">MsedC_0188</name>
    <name evidence="6" type="ORF">MsedD_0189</name>
    <name evidence="7" type="ORF">MsedE_0189</name>
</gene>
<evidence type="ECO:0000313" key="9">
    <source>
        <dbReference type="Proteomes" id="UP000056255"/>
    </source>
</evidence>
<dbReference type="EMBL" id="CP012172">
    <property type="protein sequence ID" value="AKV73351.1"/>
    <property type="molecule type" value="Genomic_DNA"/>
</dbReference>
<evidence type="ECO:0000313" key="10">
    <source>
        <dbReference type="Proteomes" id="UP000061362"/>
    </source>
</evidence>
<dbReference type="PATRIC" id="fig|43687.5.peg.182"/>
<dbReference type="RefSeq" id="WP_011921323.1">
    <property type="nucleotide sequence ID" value="NZ_AP019770.1"/>
</dbReference>
<dbReference type="Proteomes" id="UP000029084">
    <property type="component" value="Chromosome"/>
</dbReference>
<dbReference type="Proteomes" id="UP000062475">
    <property type="component" value="Chromosome"/>
</dbReference>
<keyword evidence="1" id="KW-0812">Transmembrane</keyword>
<evidence type="ECO:0000313" key="3">
    <source>
        <dbReference type="EMBL" id="AKV73351.1"/>
    </source>
</evidence>